<dbReference type="AlphaFoldDB" id="A0A6M8B798"/>
<dbReference type="InterPro" id="IPR029068">
    <property type="entry name" value="Glyas_Bleomycin-R_OHBP_Dase"/>
</dbReference>
<accession>A0A6M8B798</accession>
<sequence length="131" mass="15345">MNFKRMEHVNLSCQDLEASQRFYQTLFPDWYVRAEGSYGGDRWVHLGNEQFYMSLNNAHEPAAAHRPYASAGFNHVGFVIEDAETMRSHLEKHGIEYYTYTSPETRLRLYVSDPDGNEVELVEYQPDYALR</sequence>
<dbReference type="InterPro" id="IPR050383">
    <property type="entry name" value="GlyoxalaseI/FosfomycinResist"/>
</dbReference>
<dbReference type="PROSITE" id="PS51819">
    <property type="entry name" value="VOC"/>
    <property type="match status" value="1"/>
</dbReference>
<dbReference type="Pfam" id="PF00903">
    <property type="entry name" value="Glyoxalase"/>
    <property type="match status" value="1"/>
</dbReference>
<reference evidence="2 3" key="1">
    <citation type="submission" date="2020-05" db="EMBL/GenBank/DDBJ databases">
        <title>Complete genome sequence of of a novel Thermoleptolyngbya strain isolated from hot springs of Ganzi, Sichuan China.</title>
        <authorList>
            <person name="Tang J."/>
            <person name="Daroch M."/>
            <person name="Li L."/>
            <person name="Waleron K."/>
            <person name="Waleron M."/>
            <person name="Waleron M."/>
        </authorList>
    </citation>
    <scope>NUCLEOTIDE SEQUENCE [LARGE SCALE GENOMIC DNA]</scope>
    <source>
        <strain evidence="2 3">PKUAC-SCTA183</strain>
    </source>
</reference>
<dbReference type="InterPro" id="IPR004360">
    <property type="entry name" value="Glyas_Fos-R_dOase_dom"/>
</dbReference>
<proteinExistence type="predicted"/>
<keyword evidence="3" id="KW-1185">Reference proteome</keyword>
<dbReference type="EMBL" id="CP053661">
    <property type="protein sequence ID" value="QKD83219.1"/>
    <property type="molecule type" value="Genomic_DNA"/>
</dbReference>
<protein>
    <submittedName>
        <fullName evidence="2">Bleomycin resistance protein</fullName>
    </submittedName>
</protein>
<evidence type="ECO:0000313" key="2">
    <source>
        <dbReference type="EMBL" id="QKD83219.1"/>
    </source>
</evidence>
<dbReference type="InterPro" id="IPR037523">
    <property type="entry name" value="VOC_core"/>
</dbReference>
<dbReference type="RefSeq" id="WP_172356746.1">
    <property type="nucleotide sequence ID" value="NZ_CP053661.1"/>
</dbReference>
<dbReference type="PANTHER" id="PTHR21366">
    <property type="entry name" value="GLYOXALASE FAMILY PROTEIN"/>
    <property type="match status" value="1"/>
</dbReference>
<evidence type="ECO:0000259" key="1">
    <source>
        <dbReference type="PROSITE" id="PS51819"/>
    </source>
</evidence>
<dbReference type="KEGG" id="theu:HPC62_14360"/>
<dbReference type="SUPFAM" id="SSF54593">
    <property type="entry name" value="Glyoxalase/Bleomycin resistance protein/Dihydroxybiphenyl dioxygenase"/>
    <property type="match status" value="1"/>
</dbReference>
<dbReference type="Proteomes" id="UP000505210">
    <property type="component" value="Chromosome"/>
</dbReference>
<dbReference type="Gene3D" id="3.10.180.10">
    <property type="entry name" value="2,3-Dihydroxybiphenyl 1,2-Dioxygenase, domain 1"/>
    <property type="match status" value="1"/>
</dbReference>
<name>A0A6M8B798_9CYAN</name>
<evidence type="ECO:0000313" key="3">
    <source>
        <dbReference type="Proteomes" id="UP000505210"/>
    </source>
</evidence>
<feature type="domain" description="VOC" evidence="1">
    <location>
        <begin position="5"/>
        <end position="124"/>
    </location>
</feature>
<gene>
    <name evidence="2" type="ORF">HPC62_14360</name>
</gene>
<organism evidence="2 3">
    <name type="scientific">Thermoleptolyngbya sichuanensis A183</name>
    <dbReference type="NCBI Taxonomy" id="2737172"/>
    <lineage>
        <taxon>Bacteria</taxon>
        <taxon>Bacillati</taxon>
        <taxon>Cyanobacteriota</taxon>
        <taxon>Cyanophyceae</taxon>
        <taxon>Oculatellales</taxon>
        <taxon>Oculatellaceae</taxon>
        <taxon>Thermoleptolyngbya</taxon>
        <taxon>Thermoleptolyngbya sichuanensis</taxon>
    </lineage>
</organism>